<evidence type="ECO:0000256" key="1">
    <source>
        <dbReference type="SAM" id="MobiDB-lite"/>
    </source>
</evidence>
<proteinExistence type="predicted"/>
<comment type="caution">
    <text evidence="3">The sequence shown here is derived from an EMBL/GenBank/DDBJ whole genome shotgun (WGS) entry which is preliminary data.</text>
</comment>
<gene>
    <name evidence="3" type="ORF">NE237_003822</name>
</gene>
<dbReference type="OrthoDB" id="674184at2759"/>
<evidence type="ECO:0000313" key="4">
    <source>
        <dbReference type="Proteomes" id="UP001141806"/>
    </source>
</evidence>
<sequence>MDFNVVDSYIYGKVKAPFTSRDASAYQRCGSILSPTLVFVPVIFLTEEEEDVAAVSLPSSKPQSTPIHMPGNSYQNESGKFEEREEDIISSLELSQGILKGLDYFMCYSNGLFLCTKYISRNFKNKFYIYNPISKEYYQLPNSPKKKQLNLSFWRRPILGLVVGSDYDEVCSGGVTSSSSIQFRFRYKVVLAEASLSNLDTRDVIQLIETFSSETSEWTQSKVAVTVETYNFFLTRCIECQCDKRSHSLDEFRIDHLCV</sequence>
<feature type="domain" description="F-box protein At3g26010-like beta-propeller" evidence="2">
    <location>
        <begin position="103"/>
        <end position="231"/>
    </location>
</feature>
<dbReference type="Pfam" id="PF24750">
    <property type="entry name" value="b-prop_At3g26010-like"/>
    <property type="match status" value="1"/>
</dbReference>
<dbReference type="Proteomes" id="UP001141806">
    <property type="component" value="Unassembled WGS sequence"/>
</dbReference>
<dbReference type="EMBL" id="JAMYWD010000005">
    <property type="protein sequence ID" value="KAJ4970723.1"/>
    <property type="molecule type" value="Genomic_DNA"/>
</dbReference>
<feature type="region of interest" description="Disordered" evidence="1">
    <location>
        <begin position="57"/>
        <end position="76"/>
    </location>
</feature>
<keyword evidence="4" id="KW-1185">Reference proteome</keyword>
<organism evidence="3 4">
    <name type="scientific">Protea cynaroides</name>
    <dbReference type="NCBI Taxonomy" id="273540"/>
    <lineage>
        <taxon>Eukaryota</taxon>
        <taxon>Viridiplantae</taxon>
        <taxon>Streptophyta</taxon>
        <taxon>Embryophyta</taxon>
        <taxon>Tracheophyta</taxon>
        <taxon>Spermatophyta</taxon>
        <taxon>Magnoliopsida</taxon>
        <taxon>Proteales</taxon>
        <taxon>Proteaceae</taxon>
        <taxon>Protea</taxon>
    </lineage>
</organism>
<evidence type="ECO:0000313" key="3">
    <source>
        <dbReference type="EMBL" id="KAJ4970723.1"/>
    </source>
</evidence>
<evidence type="ECO:0000259" key="2">
    <source>
        <dbReference type="Pfam" id="PF24750"/>
    </source>
</evidence>
<dbReference type="InterPro" id="IPR056592">
    <property type="entry name" value="Beta-prop_At3g26010-like"/>
</dbReference>
<accession>A0A9Q0QSZ0</accession>
<name>A0A9Q0QSZ0_9MAGN</name>
<protein>
    <recommendedName>
        <fullName evidence="2">F-box protein At3g26010-like beta-propeller domain-containing protein</fullName>
    </recommendedName>
</protein>
<reference evidence="3" key="1">
    <citation type="journal article" date="2023" name="Plant J.">
        <title>The genome of the king protea, Protea cynaroides.</title>
        <authorList>
            <person name="Chang J."/>
            <person name="Duong T.A."/>
            <person name="Schoeman C."/>
            <person name="Ma X."/>
            <person name="Roodt D."/>
            <person name="Barker N."/>
            <person name="Li Z."/>
            <person name="Van de Peer Y."/>
            <person name="Mizrachi E."/>
        </authorList>
    </citation>
    <scope>NUCLEOTIDE SEQUENCE</scope>
    <source>
        <tissue evidence="3">Young leaves</tissue>
    </source>
</reference>
<dbReference type="AlphaFoldDB" id="A0A9Q0QSZ0"/>